<dbReference type="STRING" id="1280953.HOC_01260"/>
<dbReference type="PATRIC" id="fig|1280953.3.peg.253"/>
<dbReference type="OrthoDB" id="7173540at2"/>
<keyword evidence="1" id="KW-0902">Two-component regulatory system</keyword>
<evidence type="ECO:0000259" key="3">
    <source>
        <dbReference type="PROSITE" id="PS50894"/>
    </source>
</evidence>
<dbReference type="GO" id="GO:0000160">
    <property type="term" value="P:phosphorelay signal transduction system"/>
    <property type="evidence" value="ECO:0007669"/>
    <property type="project" value="UniProtKB-KW"/>
</dbReference>
<feature type="domain" description="HPt" evidence="3">
    <location>
        <begin position="19"/>
        <end position="121"/>
    </location>
</feature>
<sequence>MTDTAPAPLALLDRDHLSAMTGGDQSLAVEVIEIFRHQAEIWSRLLDPMADASQWADAAHTLKGASLGIGALRLASICEKAERLGRGEATPSRTAAAVMLGDVKDILGDTLEAVARAAYELASPGPKRAS</sequence>
<dbReference type="SUPFAM" id="SSF47226">
    <property type="entry name" value="Histidine-containing phosphotransfer domain, HPT domain"/>
    <property type="match status" value="1"/>
</dbReference>
<dbReference type="eggNOG" id="COG2198">
    <property type="taxonomic scope" value="Bacteria"/>
</dbReference>
<organism evidence="4 5">
    <name type="scientific">Hyphomonas oceanitis SCH89</name>
    <dbReference type="NCBI Taxonomy" id="1280953"/>
    <lineage>
        <taxon>Bacteria</taxon>
        <taxon>Pseudomonadati</taxon>
        <taxon>Pseudomonadota</taxon>
        <taxon>Alphaproteobacteria</taxon>
        <taxon>Hyphomonadales</taxon>
        <taxon>Hyphomonadaceae</taxon>
        <taxon>Hyphomonas</taxon>
    </lineage>
</organism>
<keyword evidence="5" id="KW-1185">Reference proteome</keyword>
<evidence type="ECO:0000256" key="1">
    <source>
        <dbReference type="ARBA" id="ARBA00023012"/>
    </source>
</evidence>
<dbReference type="Gene3D" id="1.20.120.160">
    <property type="entry name" value="HPT domain"/>
    <property type="match status" value="1"/>
</dbReference>
<dbReference type="Pfam" id="PF01627">
    <property type="entry name" value="Hpt"/>
    <property type="match status" value="1"/>
</dbReference>
<evidence type="ECO:0000313" key="5">
    <source>
        <dbReference type="Proteomes" id="UP000024942"/>
    </source>
</evidence>
<gene>
    <name evidence="4" type="ORF">HOC_01260</name>
</gene>
<dbReference type="GO" id="GO:0004672">
    <property type="term" value="F:protein kinase activity"/>
    <property type="evidence" value="ECO:0007669"/>
    <property type="project" value="UniProtKB-ARBA"/>
</dbReference>
<reference evidence="4 5" key="1">
    <citation type="journal article" date="2014" name="Antonie Van Leeuwenhoek">
        <title>Hyphomonas beringensis sp. nov. and Hyphomonas chukchiensis sp. nov., isolated from surface seawater of the Bering Sea and Chukchi Sea.</title>
        <authorList>
            <person name="Li C."/>
            <person name="Lai Q."/>
            <person name="Li G."/>
            <person name="Dong C."/>
            <person name="Wang J."/>
            <person name="Liao Y."/>
            <person name="Shao Z."/>
        </authorList>
    </citation>
    <scope>NUCLEOTIDE SEQUENCE [LARGE SCALE GENOMIC DNA]</scope>
    <source>
        <strain evidence="4 5">SCH89</strain>
    </source>
</reference>
<dbReference type="PROSITE" id="PS50894">
    <property type="entry name" value="HPT"/>
    <property type="match status" value="1"/>
</dbReference>
<dbReference type="RefSeq" id="WP_035534977.1">
    <property type="nucleotide sequence ID" value="NZ_ARYL01000001.1"/>
</dbReference>
<name>A0A059GCL4_9PROT</name>
<dbReference type="EMBL" id="ARYL01000001">
    <property type="protein sequence ID" value="KDA04469.1"/>
    <property type="molecule type" value="Genomic_DNA"/>
</dbReference>
<comment type="caution">
    <text evidence="4">The sequence shown here is derived from an EMBL/GenBank/DDBJ whole genome shotgun (WGS) entry which is preliminary data.</text>
</comment>
<evidence type="ECO:0000313" key="4">
    <source>
        <dbReference type="EMBL" id="KDA04469.1"/>
    </source>
</evidence>
<feature type="modified residue" description="Phosphohistidine" evidence="2">
    <location>
        <position position="60"/>
    </location>
</feature>
<keyword evidence="2" id="KW-0597">Phosphoprotein</keyword>
<dbReference type="InterPro" id="IPR036641">
    <property type="entry name" value="HPT_dom_sf"/>
</dbReference>
<dbReference type="AlphaFoldDB" id="A0A059GCL4"/>
<evidence type="ECO:0000256" key="2">
    <source>
        <dbReference type="PROSITE-ProRule" id="PRU00110"/>
    </source>
</evidence>
<dbReference type="Proteomes" id="UP000024942">
    <property type="component" value="Unassembled WGS sequence"/>
</dbReference>
<dbReference type="InterPro" id="IPR008207">
    <property type="entry name" value="Sig_transdc_His_kin_Hpt_dom"/>
</dbReference>
<protein>
    <recommendedName>
        <fullName evidence="3">HPt domain-containing protein</fullName>
    </recommendedName>
</protein>
<accession>A0A059GCL4</accession>
<proteinExistence type="predicted"/>